<dbReference type="InterPro" id="IPR041102">
    <property type="entry name" value="UvrA_inter"/>
</dbReference>
<evidence type="ECO:0000313" key="16">
    <source>
        <dbReference type="Proteomes" id="UP000068196"/>
    </source>
</evidence>
<feature type="domain" description="UvrA interaction" evidence="14">
    <location>
        <begin position="128"/>
        <end position="227"/>
    </location>
</feature>
<keyword evidence="9" id="KW-0238">DNA-binding</keyword>
<evidence type="ECO:0000259" key="14">
    <source>
        <dbReference type="Pfam" id="PF17760"/>
    </source>
</evidence>
<dbReference type="PANTHER" id="PTHR43152:SF3">
    <property type="entry name" value="UVRABC SYSTEM PROTEIN A"/>
    <property type="match status" value="1"/>
</dbReference>
<evidence type="ECO:0000256" key="9">
    <source>
        <dbReference type="ARBA" id="ARBA00023125"/>
    </source>
</evidence>
<dbReference type="OrthoDB" id="9759112at2"/>
<proteinExistence type="inferred from homology"/>
<dbReference type="GO" id="GO:0003677">
    <property type="term" value="F:DNA binding"/>
    <property type="evidence" value="ECO:0007669"/>
    <property type="project" value="UniProtKB-KW"/>
</dbReference>
<dbReference type="InterPro" id="IPR017871">
    <property type="entry name" value="ABC_transporter-like_CS"/>
</dbReference>
<gene>
    <name evidence="15" type="ORF">THC_1427</name>
</gene>
<dbReference type="Pfam" id="PF17760">
    <property type="entry name" value="UvrA_inter"/>
    <property type="match status" value="1"/>
</dbReference>
<evidence type="ECO:0000256" key="8">
    <source>
        <dbReference type="ARBA" id="ARBA00022881"/>
    </source>
</evidence>
<dbReference type="GO" id="GO:0006281">
    <property type="term" value="P:DNA repair"/>
    <property type="evidence" value="ECO:0007669"/>
    <property type="project" value="UniProtKB-KW"/>
</dbReference>
<dbReference type="GO" id="GO:0005737">
    <property type="term" value="C:cytoplasm"/>
    <property type="evidence" value="ECO:0007669"/>
    <property type="project" value="UniProtKB-SubCell"/>
</dbReference>
<dbReference type="STRING" id="1653476.THC_1427"/>
<dbReference type="Gene3D" id="3.30.190.20">
    <property type="match status" value="1"/>
</dbReference>
<dbReference type="GO" id="GO:0004518">
    <property type="term" value="F:nuclease activity"/>
    <property type="evidence" value="ECO:0007669"/>
    <property type="project" value="UniProtKB-KW"/>
</dbReference>
<evidence type="ECO:0000256" key="6">
    <source>
        <dbReference type="ARBA" id="ARBA00022769"/>
    </source>
</evidence>
<dbReference type="GO" id="GO:0016887">
    <property type="term" value="F:ATP hydrolysis activity"/>
    <property type="evidence" value="ECO:0007669"/>
    <property type="project" value="InterPro"/>
</dbReference>
<evidence type="ECO:0000313" key="15">
    <source>
        <dbReference type="EMBL" id="BAU23792.1"/>
    </source>
</evidence>
<keyword evidence="4" id="KW-0547">Nucleotide-binding</keyword>
<dbReference type="PROSITE" id="PS00211">
    <property type="entry name" value="ABC_TRANSPORTER_1"/>
    <property type="match status" value="1"/>
</dbReference>
<keyword evidence="7" id="KW-0067">ATP-binding</keyword>
<evidence type="ECO:0000256" key="11">
    <source>
        <dbReference type="ARBA" id="ARBA00038000"/>
    </source>
</evidence>
<dbReference type="EMBL" id="AP014945">
    <property type="protein sequence ID" value="BAU23792.1"/>
    <property type="molecule type" value="Genomic_DNA"/>
</dbReference>
<comment type="similarity">
    <text evidence="11">Belongs to the ABC transporter superfamily. UvrA family.</text>
</comment>
<evidence type="ECO:0000256" key="7">
    <source>
        <dbReference type="ARBA" id="ARBA00022840"/>
    </source>
</evidence>
<evidence type="ECO:0000256" key="10">
    <source>
        <dbReference type="ARBA" id="ARBA00023204"/>
    </source>
</evidence>
<accession>A0A0U5B6S2</accession>
<evidence type="ECO:0000256" key="4">
    <source>
        <dbReference type="ARBA" id="ARBA00022741"/>
    </source>
</evidence>
<evidence type="ECO:0000256" key="5">
    <source>
        <dbReference type="ARBA" id="ARBA00022763"/>
    </source>
</evidence>
<dbReference type="KEGG" id="cthi:THC_1427"/>
<dbReference type="PANTHER" id="PTHR43152">
    <property type="entry name" value="UVRABC SYSTEM PROTEIN A"/>
    <property type="match status" value="1"/>
</dbReference>
<comment type="subcellular location">
    <subcellularLocation>
        <location evidence="1">Cytoplasm</location>
    </subcellularLocation>
</comment>
<evidence type="ECO:0000256" key="1">
    <source>
        <dbReference type="ARBA" id="ARBA00004496"/>
    </source>
</evidence>
<dbReference type="Gene3D" id="3.40.50.300">
    <property type="entry name" value="P-loop containing nucleotide triphosphate hydrolases"/>
    <property type="match status" value="3"/>
</dbReference>
<evidence type="ECO:0000256" key="13">
    <source>
        <dbReference type="ARBA" id="ARBA00042156"/>
    </source>
</evidence>
<keyword evidence="3" id="KW-0677">Repeat</keyword>
<dbReference type="PATRIC" id="fig|1653476.3.peg.1479"/>
<dbReference type="GO" id="GO:0005524">
    <property type="term" value="F:ATP binding"/>
    <property type="evidence" value="ECO:0007669"/>
    <property type="project" value="UniProtKB-KW"/>
</dbReference>
<dbReference type="RefSeq" id="WP_068515348.1">
    <property type="nucleotide sequence ID" value="NZ_AP014945.1"/>
</dbReference>
<keyword evidence="2" id="KW-0963">Cytoplasm</keyword>
<evidence type="ECO:0000256" key="12">
    <source>
        <dbReference type="ARBA" id="ARBA00039316"/>
    </source>
</evidence>
<dbReference type="InterPro" id="IPR027417">
    <property type="entry name" value="P-loop_NTPase"/>
</dbReference>
<organism evidence="15 16">
    <name type="scientific">Caldimicrobium thiodismutans</name>
    <dbReference type="NCBI Taxonomy" id="1653476"/>
    <lineage>
        <taxon>Bacteria</taxon>
        <taxon>Pseudomonadati</taxon>
        <taxon>Thermodesulfobacteriota</taxon>
        <taxon>Thermodesulfobacteria</taxon>
        <taxon>Thermodesulfobacteriales</taxon>
        <taxon>Thermodesulfobacteriaceae</taxon>
        <taxon>Caldimicrobium</taxon>
    </lineage>
</organism>
<dbReference type="Gene3D" id="1.20.1580.10">
    <property type="entry name" value="ABC transporter ATPase like domain"/>
    <property type="match status" value="3"/>
</dbReference>
<name>A0A0U5B6S2_9BACT</name>
<keyword evidence="6" id="KW-0228">DNA excision</keyword>
<evidence type="ECO:0000256" key="3">
    <source>
        <dbReference type="ARBA" id="ARBA00022737"/>
    </source>
</evidence>
<reference evidence="16" key="2">
    <citation type="journal article" date="2016" name="Int. J. Syst. Evol. Microbiol.">
        <title>Caldimicrobium thiodismutans sp. nov., a sulfur-disproportionating bacterium isolated from a hot spring.</title>
        <authorList>
            <person name="Kojima H."/>
            <person name="Umezawa K."/>
            <person name="Fukui M."/>
        </authorList>
    </citation>
    <scope>NUCLEOTIDE SEQUENCE [LARGE SCALE GENOMIC DNA]</scope>
    <source>
        <strain evidence="16">TF1</strain>
    </source>
</reference>
<reference evidence="15 16" key="1">
    <citation type="journal article" date="2016" name="Int. J. Syst. Evol. Microbiol.">
        <title>Caldimicrobium thiodismutans sp. nov., a sulfur-disproportionating bacterium isolated from a hot spring, and emended description of the genus Caldimicrobium.</title>
        <authorList>
            <person name="Kojima H."/>
            <person name="Umezawa K."/>
            <person name="Fukui M."/>
        </authorList>
    </citation>
    <scope>NUCLEOTIDE SEQUENCE [LARGE SCALE GENOMIC DNA]</scope>
    <source>
        <strain evidence="15 16">TF1</strain>
    </source>
</reference>
<dbReference type="Proteomes" id="UP000068196">
    <property type="component" value="Chromosome"/>
</dbReference>
<keyword evidence="5" id="KW-0227">DNA damage</keyword>
<dbReference type="AlphaFoldDB" id="A0A0U5B6S2"/>
<keyword evidence="16" id="KW-1185">Reference proteome</keyword>
<dbReference type="SUPFAM" id="SSF52540">
    <property type="entry name" value="P-loop containing nucleoside triphosphate hydrolases"/>
    <property type="match status" value="2"/>
</dbReference>
<sequence>MFLELKGASTHNLKGFDLKVPLNQLVIITGPSGSGKSSLAFDTIAKLAELRLKLLQTYAIPLGVEENIEGQLRGPIPPVVSLAQGVRNWYPYKNVSEILGLSRFIKALFVEKGKIRCPICSALNEIHSLQQVIKWFEGLSEGKRFYLMLPLSESSPKALNYLLSQGFTRYFFDGREIDLSEEEAPANFKEVLLLFDRMIKEEKTLSRLLENLRVAKSINRGRIVFEFLDDRERVNFNLGGSCFSCGNSLNQSLQKCSLCKGVGFKEKIPCANCGGLKYERAYLESELYSTPLYKILSMSLGEFKNFLLNNLKSEEKTIWENYLKVLEKAGFLKADYLRLSTPVFELSLGERKLLEILLLFSADLQGVLYILDEPTLGLDETHRGRLLALIKEILAQGNSFLLVEHDLDFIRKADFVIELGPEAGEKGGYLLRALPVEDYLKDKESLLYPYFEKSISFPKKEFKPEDFLEIYKEEKMIKILLRGINLFYGATGSEKDFELRNFVRELSALGYKVMEGEGIFDKRGDNFLVDYLGIWGLWREILLALPSAKAKGLTKRHFSFHTQEGLCSTCKGKGYKTLMLETYTLKSLCEECLGKRLNYEVLNLTYRGFKISEILDFTFEEALELFTQIFEIKEILGWLKELKLSYLKLSQSLPELSGGERLRIEILRNLRQRSKLDFLILFYPFQGLSILDLEELHRFFRKLNSHGLTILIRETHPLSKAFSDNIIEK</sequence>
<evidence type="ECO:0000256" key="2">
    <source>
        <dbReference type="ARBA" id="ARBA00022490"/>
    </source>
</evidence>
<keyword evidence="10" id="KW-0234">DNA repair</keyword>
<keyword evidence="8" id="KW-0267">Excision nuclease</keyword>
<protein>
    <recommendedName>
        <fullName evidence="12">UvrABC system protein A</fullName>
    </recommendedName>
    <alternativeName>
        <fullName evidence="13">Excinuclease ABC subunit A</fullName>
    </alternativeName>
</protein>